<keyword evidence="2" id="KW-0732">Signal</keyword>
<evidence type="ECO:0000256" key="2">
    <source>
        <dbReference type="SAM" id="SignalP"/>
    </source>
</evidence>
<reference evidence="5" key="1">
    <citation type="submission" date="2016-06" db="EMBL/GenBank/DDBJ databases">
        <authorList>
            <person name="Varghese N."/>
            <person name="Submissions Spin"/>
        </authorList>
    </citation>
    <scope>NUCLEOTIDE SEQUENCE [LARGE SCALE GENOMIC DNA]</scope>
    <source>
        <strain evidence="5">DSM 45431</strain>
    </source>
</reference>
<dbReference type="Pfam" id="PF24837">
    <property type="entry name" value="AMIN-like"/>
    <property type="match status" value="1"/>
</dbReference>
<dbReference type="OrthoDB" id="3393679at2"/>
<name>A0A1C6T4R8_9ACTN</name>
<feature type="region of interest" description="Disordered" evidence="1">
    <location>
        <begin position="24"/>
        <end position="62"/>
    </location>
</feature>
<keyword evidence="5" id="KW-1185">Reference proteome</keyword>
<feature type="domain" description="AMIN-like" evidence="3">
    <location>
        <begin position="104"/>
        <end position="234"/>
    </location>
</feature>
<feature type="signal peptide" evidence="2">
    <location>
        <begin position="1"/>
        <end position="21"/>
    </location>
</feature>
<dbReference type="RefSeq" id="WP_091345836.1">
    <property type="nucleotide sequence ID" value="NZ_FMHV01000002.1"/>
</dbReference>
<accession>A0A1C6T4R8</accession>
<evidence type="ECO:0000259" key="3">
    <source>
        <dbReference type="Pfam" id="PF24837"/>
    </source>
</evidence>
<dbReference type="AlphaFoldDB" id="A0A1C6T4R8"/>
<protein>
    <recommendedName>
        <fullName evidence="3">AMIN-like domain-containing protein</fullName>
    </recommendedName>
</protein>
<organism evidence="4 5">
    <name type="scientific">Micromonospora rhizosphaerae</name>
    <dbReference type="NCBI Taxonomy" id="568872"/>
    <lineage>
        <taxon>Bacteria</taxon>
        <taxon>Bacillati</taxon>
        <taxon>Actinomycetota</taxon>
        <taxon>Actinomycetes</taxon>
        <taxon>Micromonosporales</taxon>
        <taxon>Micromonosporaceae</taxon>
        <taxon>Micromonospora</taxon>
    </lineage>
</organism>
<dbReference type="InterPro" id="IPR056303">
    <property type="entry name" value="AMIN-like"/>
</dbReference>
<dbReference type="PROSITE" id="PS51257">
    <property type="entry name" value="PROKAR_LIPOPROTEIN"/>
    <property type="match status" value="1"/>
</dbReference>
<feature type="chain" id="PRO_5039420475" description="AMIN-like domain-containing protein" evidence="2">
    <location>
        <begin position="22"/>
        <end position="236"/>
    </location>
</feature>
<evidence type="ECO:0000256" key="1">
    <source>
        <dbReference type="SAM" id="MobiDB-lite"/>
    </source>
</evidence>
<dbReference type="STRING" id="568872.GA0070624_5634"/>
<evidence type="ECO:0000313" key="5">
    <source>
        <dbReference type="Proteomes" id="UP000199413"/>
    </source>
</evidence>
<evidence type="ECO:0000313" key="4">
    <source>
        <dbReference type="EMBL" id="SCL36741.1"/>
    </source>
</evidence>
<dbReference type="EMBL" id="FMHV01000002">
    <property type="protein sequence ID" value="SCL36741.1"/>
    <property type="molecule type" value="Genomic_DNA"/>
</dbReference>
<sequence length="236" mass="24270">MTPQRVPVLASLVMLLAAACATDNDGATSASPTAARPSVTAAATAPATTPPGTAATPGPSATWPTAAEGDWRVTYGWAVPSAPARVAHTVQVPVTPAPGEPLPVLVQIQVGDHPVEEFSRITFAFRGPTPTYEVAYVPRVEADGSGDPVNLPGNVFLAIRFNPAQGHDSSGRTTVSAPARAIGYPTLRGWAPAGDFEGYLSFGLGLQATSGSLPVRLAESTRPDGTHVVSVDVRRS</sequence>
<proteinExistence type="predicted"/>
<gene>
    <name evidence="4" type="ORF">GA0070624_5634</name>
</gene>
<dbReference type="Proteomes" id="UP000199413">
    <property type="component" value="Unassembled WGS sequence"/>
</dbReference>